<feature type="compositionally biased region" description="Polar residues" evidence="1">
    <location>
        <begin position="229"/>
        <end position="252"/>
    </location>
</feature>
<accession>A0A2U1KRZ4</accession>
<dbReference type="Proteomes" id="UP000245207">
    <property type="component" value="Unassembled WGS sequence"/>
</dbReference>
<organism evidence="2 3">
    <name type="scientific">Artemisia annua</name>
    <name type="common">Sweet wormwood</name>
    <dbReference type="NCBI Taxonomy" id="35608"/>
    <lineage>
        <taxon>Eukaryota</taxon>
        <taxon>Viridiplantae</taxon>
        <taxon>Streptophyta</taxon>
        <taxon>Embryophyta</taxon>
        <taxon>Tracheophyta</taxon>
        <taxon>Spermatophyta</taxon>
        <taxon>Magnoliopsida</taxon>
        <taxon>eudicotyledons</taxon>
        <taxon>Gunneridae</taxon>
        <taxon>Pentapetalae</taxon>
        <taxon>asterids</taxon>
        <taxon>campanulids</taxon>
        <taxon>Asterales</taxon>
        <taxon>Asteraceae</taxon>
        <taxon>Asteroideae</taxon>
        <taxon>Anthemideae</taxon>
        <taxon>Artemisiinae</taxon>
        <taxon>Artemisia</taxon>
    </lineage>
</organism>
<evidence type="ECO:0000313" key="2">
    <source>
        <dbReference type="EMBL" id="PWA39532.1"/>
    </source>
</evidence>
<keyword evidence="2" id="KW-0808">Transferase</keyword>
<keyword evidence="2" id="KW-0548">Nucleotidyltransferase</keyword>
<dbReference type="STRING" id="35608.A0A2U1KRZ4"/>
<feature type="compositionally biased region" description="Polar residues" evidence="1">
    <location>
        <begin position="30"/>
        <end position="46"/>
    </location>
</feature>
<feature type="region of interest" description="Disordered" evidence="1">
    <location>
        <begin position="1"/>
        <end position="46"/>
    </location>
</feature>
<feature type="region of interest" description="Disordered" evidence="1">
    <location>
        <begin position="181"/>
        <end position="209"/>
    </location>
</feature>
<sequence>MQSLTGHKAGNSDARVTGTNESDKGVRASYPTSFGESNVDSMMNPSRQDVVEVEEAAWTDGTAGEEGFWDMGVSGTSSMVNRSEYPSLSEVLRTSKAAMVGSNVTQGETTFVSGVTGNIGGNTHGNTEVTGQGSTSTAFVSNVTQGRTEVTGNINNTPSFGSTFTPGDGVSVAPKVGRMVSSTSHTNNEQATRPNSPSKGKPTDSNPIVQSVDVNTLPQSYVGVTSGTQAASAKATKPSNSTPSQGEASTSYGPIPKSVGAANANNNSKSNENSQPSQPTRNVTNSNSHPTPKVTSPSLAVNVITSNPFDSLAFVDGDENIELNDGDDEVVNVFYESGNLFNKPGASTPALNFCDTFPGSFAIFQPYRISDHSPCVLRIPLVAKLKPKPFKFSNFLVHKEGFLDTVNSGWNLNVNGCAMYRVVKRLKGLKSPFRKLLHNQGNLHERVDRIRKELDEVQKAIDKDPWGWRKLLAIRPKVRPFIWHKINNGKTTSVRFDMWCDLRPIRDMLNARDIVRAGLSLSDSVYDVIDNGTWRWSADWLSRFPNLVNLSKALALSQCCKPAALTSRLTALRNIQLPTYSDDYFIG</sequence>
<dbReference type="GO" id="GO:0003964">
    <property type="term" value="F:RNA-directed DNA polymerase activity"/>
    <property type="evidence" value="ECO:0007669"/>
    <property type="project" value="UniProtKB-KW"/>
</dbReference>
<gene>
    <name evidence="2" type="ORF">CTI12_AA571190</name>
</gene>
<feature type="region of interest" description="Disordered" evidence="1">
    <location>
        <begin position="229"/>
        <end position="299"/>
    </location>
</feature>
<name>A0A2U1KRZ4_ARTAN</name>
<evidence type="ECO:0000313" key="3">
    <source>
        <dbReference type="Proteomes" id="UP000245207"/>
    </source>
</evidence>
<dbReference type="AlphaFoldDB" id="A0A2U1KRZ4"/>
<proteinExistence type="predicted"/>
<keyword evidence="3" id="KW-1185">Reference proteome</keyword>
<feature type="compositionally biased region" description="Low complexity" evidence="1">
    <location>
        <begin position="261"/>
        <end position="274"/>
    </location>
</feature>
<feature type="compositionally biased region" description="Polar residues" evidence="1">
    <location>
        <begin position="275"/>
        <end position="299"/>
    </location>
</feature>
<keyword evidence="2" id="KW-0695">RNA-directed DNA polymerase</keyword>
<reference evidence="2 3" key="1">
    <citation type="journal article" date="2018" name="Mol. Plant">
        <title>The genome of Artemisia annua provides insight into the evolution of Asteraceae family and artemisinin biosynthesis.</title>
        <authorList>
            <person name="Shen Q."/>
            <person name="Zhang L."/>
            <person name="Liao Z."/>
            <person name="Wang S."/>
            <person name="Yan T."/>
            <person name="Shi P."/>
            <person name="Liu M."/>
            <person name="Fu X."/>
            <person name="Pan Q."/>
            <person name="Wang Y."/>
            <person name="Lv Z."/>
            <person name="Lu X."/>
            <person name="Zhang F."/>
            <person name="Jiang W."/>
            <person name="Ma Y."/>
            <person name="Chen M."/>
            <person name="Hao X."/>
            <person name="Li L."/>
            <person name="Tang Y."/>
            <person name="Lv G."/>
            <person name="Zhou Y."/>
            <person name="Sun X."/>
            <person name="Brodelius P.E."/>
            <person name="Rose J.K.C."/>
            <person name="Tang K."/>
        </authorList>
    </citation>
    <scope>NUCLEOTIDE SEQUENCE [LARGE SCALE GENOMIC DNA]</scope>
    <source>
        <strain evidence="3">cv. Huhao1</strain>
        <tissue evidence="2">Leaf</tissue>
    </source>
</reference>
<evidence type="ECO:0000256" key="1">
    <source>
        <dbReference type="SAM" id="MobiDB-lite"/>
    </source>
</evidence>
<comment type="caution">
    <text evidence="2">The sequence shown here is derived from an EMBL/GenBank/DDBJ whole genome shotgun (WGS) entry which is preliminary data.</text>
</comment>
<protein>
    <submittedName>
        <fullName evidence="2">RNA-directed DNA polymerase, eukaryota, Reverse transcriptase zinc-binding domain protein</fullName>
    </submittedName>
</protein>
<dbReference type="EMBL" id="PKPP01014551">
    <property type="protein sequence ID" value="PWA39532.1"/>
    <property type="molecule type" value="Genomic_DNA"/>
</dbReference>